<keyword evidence="1" id="KW-1133">Transmembrane helix</keyword>
<organism evidence="2 3">
    <name type="scientific">Sphingobacterium ginsenosidimutans</name>
    <dbReference type="NCBI Taxonomy" id="687845"/>
    <lineage>
        <taxon>Bacteria</taxon>
        <taxon>Pseudomonadati</taxon>
        <taxon>Bacteroidota</taxon>
        <taxon>Sphingobacteriia</taxon>
        <taxon>Sphingobacteriales</taxon>
        <taxon>Sphingobacteriaceae</taxon>
        <taxon>Sphingobacterium</taxon>
    </lineage>
</organism>
<feature type="transmembrane region" description="Helical" evidence="1">
    <location>
        <begin position="187"/>
        <end position="210"/>
    </location>
</feature>
<dbReference type="EMBL" id="BAAAZK010000002">
    <property type="protein sequence ID" value="GAA4168263.1"/>
    <property type="molecule type" value="Genomic_DNA"/>
</dbReference>
<keyword evidence="1" id="KW-0472">Membrane</keyword>
<dbReference type="Proteomes" id="UP001500167">
    <property type="component" value="Unassembled WGS sequence"/>
</dbReference>
<gene>
    <name evidence="2" type="ORF">GCM10022218_02840</name>
</gene>
<keyword evidence="1" id="KW-0812">Transmembrane</keyword>
<evidence type="ECO:0000256" key="1">
    <source>
        <dbReference type="SAM" id="Phobius"/>
    </source>
</evidence>
<accession>A0ABP7ZQU8</accession>
<dbReference type="RefSeq" id="WP_346083829.1">
    <property type="nucleotide sequence ID" value="NZ_BAAAZK010000002.1"/>
</dbReference>
<sequence length="542" mass="61640">MDWIHIILELAVVGYFISQQLKTGAQLRGAILRFGRFIPSKAYFKTESITVSKTLLQEGRVVEIFETIKNDEHTDSIPQKGSVQVTLINPKDKSGTYFDRIIESLNIYLLKNNGGIADFNIVKDLVERNVNVEEDEIKETINKPLYLGLMATIVGIIFGLFTMLIKLWNTDDSATSGLVKQLDLNDFLLAVCIAMVSSFLGLAITSFVGLNSFKKAKRAVEQNKNEFYNFVQTDLLPVVSQDFGSSITKLTNTMNAFNLEFTANINTLNHLFQKNYDTLKVQDTVLGRLEQLNANDFVKMNANVLLRLEKATNSFDKFNVFMESLNSRLSETRVLSDSIAKLLDRANNFDSIAQKIDARVDDTNAIISFLKQQFSSLDDMSSRYKEMILRVDDNLDETLKVFENHVIMKREGLTNLITEQHDLLEKAYTENVTKFDKLDLLENLTVLPEIKYGFDQHQNEMLSGQINHINTVSQLGAEVKINKEQISNIEKTLKEVNVKVSDASDRRDEMNKLNTISTVLSKLKEEVEKSNESIFKRIFGKK</sequence>
<name>A0ABP7ZQU8_9SPHI</name>
<evidence type="ECO:0008006" key="4">
    <source>
        <dbReference type="Google" id="ProtNLM"/>
    </source>
</evidence>
<keyword evidence="3" id="KW-1185">Reference proteome</keyword>
<proteinExistence type="predicted"/>
<feature type="transmembrane region" description="Helical" evidence="1">
    <location>
        <begin position="145"/>
        <end position="167"/>
    </location>
</feature>
<reference evidence="3" key="1">
    <citation type="journal article" date="2019" name="Int. J. Syst. Evol. Microbiol.">
        <title>The Global Catalogue of Microorganisms (GCM) 10K type strain sequencing project: providing services to taxonomists for standard genome sequencing and annotation.</title>
        <authorList>
            <consortium name="The Broad Institute Genomics Platform"/>
            <consortium name="The Broad Institute Genome Sequencing Center for Infectious Disease"/>
            <person name="Wu L."/>
            <person name="Ma J."/>
        </authorList>
    </citation>
    <scope>NUCLEOTIDE SEQUENCE [LARGE SCALE GENOMIC DNA]</scope>
    <source>
        <strain evidence="3">JCM 16722</strain>
    </source>
</reference>
<comment type="caution">
    <text evidence="2">The sequence shown here is derived from an EMBL/GenBank/DDBJ whole genome shotgun (WGS) entry which is preliminary data.</text>
</comment>
<evidence type="ECO:0000313" key="3">
    <source>
        <dbReference type="Proteomes" id="UP001500167"/>
    </source>
</evidence>
<protein>
    <recommendedName>
        <fullName evidence="4">MotA/TolQ/ExbB proton channel domain-containing protein</fullName>
    </recommendedName>
</protein>
<evidence type="ECO:0000313" key="2">
    <source>
        <dbReference type="EMBL" id="GAA4168263.1"/>
    </source>
</evidence>